<dbReference type="Proteomes" id="UP000019491">
    <property type="component" value="Unassembled WGS sequence"/>
</dbReference>
<comment type="caution">
    <text evidence="2">The sequence shown here is derived from an EMBL/GenBank/DDBJ whole genome shotgun (WGS) entry which is preliminary data.</text>
</comment>
<feature type="transmembrane region" description="Helical" evidence="1">
    <location>
        <begin position="36"/>
        <end position="58"/>
    </location>
</feature>
<keyword evidence="1" id="KW-0472">Membrane</keyword>
<sequence>MVMVVAMMLPLIAPSARRIATASLWSRRHIAVGEFLLGYLAVWAVVGVVLLIPIAAIWPADPPTFAVVAALLLAAGWQTTRRRRILMRRCGSVGSVAVRGWAANRDCTAAGWRIGRLCVVACGPVMVAMALGHNIVLMFLLAAVLLGERTRGPNPARRAGRPREAWYLVVLAGSVIVLM</sequence>
<keyword evidence="1" id="KW-1133">Transmembrane helix</keyword>
<dbReference type="InterPro" id="IPR018688">
    <property type="entry name" value="PpoB2-like"/>
</dbReference>
<feature type="transmembrane region" description="Helical" evidence="1">
    <location>
        <begin position="117"/>
        <end position="146"/>
    </location>
</feature>
<dbReference type="AlphaFoldDB" id="X0QB19"/>
<evidence type="ECO:0000313" key="3">
    <source>
        <dbReference type="Proteomes" id="UP000019491"/>
    </source>
</evidence>
<name>X0QB19_RHOWR</name>
<feature type="transmembrane region" description="Helical" evidence="1">
    <location>
        <begin position="64"/>
        <end position="80"/>
    </location>
</feature>
<keyword evidence="1" id="KW-0812">Transmembrane</keyword>
<gene>
    <name evidence="2" type="ORF">RW1_049_00070</name>
</gene>
<reference evidence="2 3" key="1">
    <citation type="submission" date="2014-02" db="EMBL/GenBank/DDBJ databases">
        <title>Whole genome shotgun sequence of Rhodococcus wratislaviensis NBRC 100605.</title>
        <authorList>
            <person name="Hosoyama A."/>
            <person name="Tsuchikane K."/>
            <person name="Yoshida I."/>
            <person name="Ohji S."/>
            <person name="Ichikawa N."/>
            <person name="Yamazoe A."/>
            <person name="Fujita N."/>
        </authorList>
    </citation>
    <scope>NUCLEOTIDE SEQUENCE [LARGE SCALE GENOMIC DNA]</scope>
    <source>
        <strain evidence="2 3">NBRC 100605</strain>
    </source>
</reference>
<organism evidence="2 3">
    <name type="scientific">Rhodococcus wratislaviensis NBRC 100605</name>
    <dbReference type="NCBI Taxonomy" id="1219028"/>
    <lineage>
        <taxon>Bacteria</taxon>
        <taxon>Bacillati</taxon>
        <taxon>Actinomycetota</taxon>
        <taxon>Actinomycetes</taxon>
        <taxon>Mycobacteriales</taxon>
        <taxon>Nocardiaceae</taxon>
        <taxon>Rhodococcus</taxon>
    </lineage>
</organism>
<accession>X0QB19</accession>
<evidence type="ECO:0000256" key="1">
    <source>
        <dbReference type="SAM" id="Phobius"/>
    </source>
</evidence>
<protein>
    <recommendedName>
        <fullName evidence="4">DUF2182 domain-containing protein</fullName>
    </recommendedName>
</protein>
<proteinExistence type="predicted"/>
<dbReference type="EMBL" id="BAWF01000049">
    <property type="protein sequence ID" value="GAF48101.1"/>
    <property type="molecule type" value="Genomic_DNA"/>
</dbReference>
<evidence type="ECO:0000313" key="2">
    <source>
        <dbReference type="EMBL" id="GAF48101.1"/>
    </source>
</evidence>
<keyword evidence="3" id="KW-1185">Reference proteome</keyword>
<evidence type="ECO:0008006" key="4">
    <source>
        <dbReference type="Google" id="ProtNLM"/>
    </source>
</evidence>
<dbReference type="Pfam" id="PF09948">
    <property type="entry name" value="PpoB2"/>
    <property type="match status" value="1"/>
</dbReference>